<evidence type="ECO:0000256" key="1">
    <source>
        <dbReference type="SAM" id="Phobius"/>
    </source>
</evidence>
<proteinExistence type="predicted"/>
<dbReference type="Proteomes" id="UP000594364">
    <property type="component" value="Chromosome 1"/>
</dbReference>
<protein>
    <submittedName>
        <fullName evidence="2">Uncharacterized protein</fullName>
    </submittedName>
</protein>
<dbReference type="OrthoDB" id="103819at2759"/>
<evidence type="ECO:0000313" key="2">
    <source>
        <dbReference type="EMBL" id="QPG93473.1"/>
    </source>
</evidence>
<accession>A0A7S9KJL2</accession>
<name>A0A7S9KJL2_EPIFF</name>
<keyword evidence="1" id="KW-0812">Transmembrane</keyword>
<gene>
    <name evidence="2" type="ORF">C2857_000073</name>
</gene>
<keyword evidence="1" id="KW-1133">Transmembrane helix</keyword>
<keyword evidence="3" id="KW-1185">Reference proteome</keyword>
<dbReference type="EMBL" id="CP031385">
    <property type="protein sequence ID" value="QPG93473.1"/>
    <property type="molecule type" value="Genomic_DNA"/>
</dbReference>
<feature type="transmembrane region" description="Helical" evidence="1">
    <location>
        <begin position="110"/>
        <end position="131"/>
    </location>
</feature>
<reference evidence="2 3" key="1">
    <citation type="journal article" date="2018" name="PLoS Genet.">
        <title>Repeat elements organise 3D genome structure and mediate transcription in the filamentous fungus Epichloe festucae.</title>
        <authorList>
            <person name="Winter D.J."/>
            <person name="Ganley A.R.D."/>
            <person name="Young C.A."/>
            <person name="Liachko I."/>
            <person name="Schardl C.L."/>
            <person name="Dupont P.Y."/>
            <person name="Berry D."/>
            <person name="Ram A."/>
            <person name="Scott B."/>
            <person name="Cox M.P."/>
        </authorList>
    </citation>
    <scope>NUCLEOTIDE SEQUENCE [LARGE SCALE GENOMIC DNA]</scope>
    <source>
        <strain evidence="2 3">Fl1</strain>
    </source>
</reference>
<sequence>MYLGPPSPGIWACMAAQLCQTGGYHRSESLKHDTPETAKLKRILSSGTCTPSTKILAFELVERARVLASECRGFEAEAGVAREQTYQYLKAVNSSELVDVFLRGYFRSIYIQWNLLLTPFAPLFVLFCYVIKTASPDDLRLLQEFVDSLDEARDASETIDKLYRLCQVMCDVASLYVKAKSQQQQDHTMIPVGDEFEMYLGHLGFMPSEDQTMANAGNATTGPAALKLKSLTGFLETEI</sequence>
<evidence type="ECO:0000313" key="3">
    <source>
        <dbReference type="Proteomes" id="UP000594364"/>
    </source>
</evidence>
<dbReference type="AlphaFoldDB" id="A0A7S9KJL2"/>
<organism evidence="2 3">
    <name type="scientific">Epichloe festucae (strain Fl1)</name>
    <dbReference type="NCBI Taxonomy" id="877507"/>
    <lineage>
        <taxon>Eukaryota</taxon>
        <taxon>Fungi</taxon>
        <taxon>Dikarya</taxon>
        <taxon>Ascomycota</taxon>
        <taxon>Pezizomycotina</taxon>
        <taxon>Sordariomycetes</taxon>
        <taxon>Hypocreomycetidae</taxon>
        <taxon>Hypocreales</taxon>
        <taxon>Clavicipitaceae</taxon>
        <taxon>Epichloe</taxon>
    </lineage>
</organism>
<keyword evidence="1" id="KW-0472">Membrane</keyword>